<reference evidence="2" key="1">
    <citation type="journal article" date="2021" name="Proc. Natl. Acad. Sci. U.S.A.">
        <title>A Catalog of Tens of Thousands of Viruses from Human Metagenomes Reveals Hidden Associations with Chronic Diseases.</title>
        <authorList>
            <person name="Tisza M.J."/>
            <person name="Buck C.B."/>
        </authorList>
    </citation>
    <scope>NUCLEOTIDE SEQUENCE</scope>
    <source>
        <strain evidence="2">CtNHj22</strain>
    </source>
</reference>
<dbReference type="EMBL" id="BK016261">
    <property type="protein sequence ID" value="DAG05552.1"/>
    <property type="molecule type" value="Genomic_DNA"/>
</dbReference>
<evidence type="ECO:0000313" key="2">
    <source>
        <dbReference type="EMBL" id="DAG05552.1"/>
    </source>
</evidence>
<organism evidence="2">
    <name type="scientific">Siphoviridae sp. ctNHj22</name>
    <dbReference type="NCBI Taxonomy" id="2825468"/>
    <lineage>
        <taxon>Viruses</taxon>
        <taxon>Duplodnaviria</taxon>
        <taxon>Heunggongvirae</taxon>
        <taxon>Uroviricota</taxon>
        <taxon>Caudoviricetes</taxon>
    </lineage>
</organism>
<keyword evidence="2" id="KW-0808">Transferase</keyword>
<proteinExistence type="predicted"/>
<dbReference type="SUPFAM" id="SSF56024">
    <property type="entry name" value="Phospholipase D/nuclease"/>
    <property type="match status" value="1"/>
</dbReference>
<accession>A0A8S5VFV7</accession>
<evidence type="ECO:0000259" key="1">
    <source>
        <dbReference type="PROSITE" id="PS50035"/>
    </source>
</evidence>
<sequence length="245" mass="27418">MARRKKAMDFSSLDLNLDALGDWGGDEEKAEKEFIRAAKLNLSPVTWDNAEAAADAVDYDKDYFALLSGRFIFGDFIEALVYKKELLPHRVYITTLGMSRENIDSIVNIAGYLGCEQLNLIVSNYFVAMERAKLVPYMISQFTGQHINVAVLASHCKICLIESDKGNLIIMGSANLSSSNNVEQIMLFHDDKLFRKIKTLLNGIMKKFCILRGYSGKTIFENNTNNTGKKAFEAVEEGMRDGDSA</sequence>
<dbReference type="InterPro" id="IPR001736">
    <property type="entry name" value="PLipase_D/transphosphatidylase"/>
</dbReference>
<name>A0A8S5VFV7_9CAUD</name>
<dbReference type="PROSITE" id="PS50035">
    <property type="entry name" value="PLD"/>
    <property type="match status" value="1"/>
</dbReference>
<dbReference type="GO" id="GO:0016301">
    <property type="term" value="F:kinase activity"/>
    <property type="evidence" value="ECO:0007669"/>
    <property type="project" value="UniProtKB-KW"/>
</dbReference>
<protein>
    <submittedName>
        <fullName evidence="2">Polyphosphate kinase C-terminal domain 2</fullName>
    </submittedName>
</protein>
<keyword evidence="2" id="KW-0418">Kinase</keyword>
<feature type="domain" description="PLD phosphodiesterase" evidence="1">
    <location>
        <begin position="150"/>
        <end position="180"/>
    </location>
</feature>